<dbReference type="GO" id="GO:0009378">
    <property type="term" value="F:four-way junction helicase activity"/>
    <property type="evidence" value="ECO:0007669"/>
    <property type="project" value="InterPro"/>
</dbReference>
<evidence type="ECO:0000313" key="9">
    <source>
        <dbReference type="EMBL" id="CUH46375.1"/>
    </source>
</evidence>
<gene>
    <name evidence="9" type="primary">rarA</name>
    <name evidence="9" type="ORF">RUA4292_00540</name>
</gene>
<protein>
    <recommendedName>
        <fullName evidence="3">Replication-associated recombination protein A</fullName>
    </recommendedName>
</protein>
<dbReference type="SUPFAM" id="SSF52540">
    <property type="entry name" value="P-loop containing nucleoside triphosphate hydrolases"/>
    <property type="match status" value="1"/>
</dbReference>
<evidence type="ECO:0000256" key="4">
    <source>
        <dbReference type="ARBA" id="ARBA00022705"/>
    </source>
</evidence>
<dbReference type="GO" id="GO:0008047">
    <property type="term" value="F:enzyme activator activity"/>
    <property type="evidence" value="ECO:0007669"/>
    <property type="project" value="TreeGrafter"/>
</dbReference>
<dbReference type="Proteomes" id="UP000050783">
    <property type="component" value="Unassembled WGS sequence"/>
</dbReference>
<dbReference type="GO" id="GO:0000731">
    <property type="term" value="P:DNA synthesis involved in DNA repair"/>
    <property type="evidence" value="ECO:0007669"/>
    <property type="project" value="TreeGrafter"/>
</dbReference>
<evidence type="ECO:0000313" key="10">
    <source>
        <dbReference type="Proteomes" id="UP000050783"/>
    </source>
</evidence>
<dbReference type="AlphaFoldDB" id="A0A0P1EUT7"/>
<dbReference type="GeneID" id="55491849"/>
<dbReference type="InterPro" id="IPR027417">
    <property type="entry name" value="P-loop_NTPase"/>
</dbReference>
<dbReference type="InterPro" id="IPR008921">
    <property type="entry name" value="DNA_pol3_clamp-load_cplx_C"/>
</dbReference>
<dbReference type="Pfam" id="PF16193">
    <property type="entry name" value="AAA_assoc_2"/>
    <property type="match status" value="1"/>
</dbReference>
<dbReference type="EMBL" id="CYPU01000011">
    <property type="protein sequence ID" value="CUH46375.1"/>
    <property type="molecule type" value="Genomic_DNA"/>
</dbReference>
<dbReference type="GO" id="GO:0005524">
    <property type="term" value="F:ATP binding"/>
    <property type="evidence" value="ECO:0007669"/>
    <property type="project" value="UniProtKB-KW"/>
</dbReference>
<sequence length="436" mass="48076">MSDLFDTGASEPAPSPHRPLADRLRPQSLAEVIGQQQVLGPDAPLGVMLASGSLSSLVFWGPPGVGKTTIARLLAQETDLHFVQISAIFTGVPDLKKVFEVAKIRRQNGQGTLLFVDEIHRFNKAQQDGFLPHMEDGTILLVGATTENPSFELNAAVLSRAQVLVLERLSLADLERLTQRAEKELDRALPLTGNGREALQEMADGDGRALLNLIEQVAAWKVDAPLDPDALSTRLMRRAAKYDKSGDEHYNLISALHKSVRGSDPDAALYWFARMLTGGEDPRYLARRITRMAVEDIGLADPQAQTICLHAWETYERLGSPEGELAIAQALVYLALAPKSNGAYVGYKAAMRLAKQSGSEPPPKHILNAPTSLMKDQGYGTGYAYDHDAEDGFSGQNYFPDGMKRPELYKPVERGFERELKKRLDYFAKLRAQRNE</sequence>
<evidence type="ECO:0000259" key="8">
    <source>
        <dbReference type="SMART" id="SM00382"/>
    </source>
</evidence>
<dbReference type="SUPFAM" id="SSF48019">
    <property type="entry name" value="post-AAA+ oligomerization domain-like"/>
    <property type="match status" value="1"/>
</dbReference>
<dbReference type="InterPro" id="IPR008824">
    <property type="entry name" value="RuvB-like_N"/>
</dbReference>
<evidence type="ECO:0000256" key="2">
    <source>
        <dbReference type="ARBA" id="ARBA00008959"/>
    </source>
</evidence>
<dbReference type="RefSeq" id="WP_058276183.1">
    <property type="nucleotide sequence ID" value="NZ_CYPU01000011.1"/>
</dbReference>
<dbReference type="STRING" id="81569.RUM4293_01187"/>
<dbReference type="InterPro" id="IPR032423">
    <property type="entry name" value="AAA_assoc_2"/>
</dbReference>
<evidence type="ECO:0000256" key="6">
    <source>
        <dbReference type="ARBA" id="ARBA00022840"/>
    </source>
</evidence>
<dbReference type="OrthoDB" id="9778364at2"/>
<feature type="domain" description="AAA+ ATPase" evidence="8">
    <location>
        <begin position="53"/>
        <end position="171"/>
    </location>
</feature>
<dbReference type="GO" id="GO:0006310">
    <property type="term" value="P:DNA recombination"/>
    <property type="evidence" value="ECO:0007669"/>
    <property type="project" value="InterPro"/>
</dbReference>
<evidence type="ECO:0000256" key="5">
    <source>
        <dbReference type="ARBA" id="ARBA00022741"/>
    </source>
</evidence>
<dbReference type="InterPro" id="IPR003593">
    <property type="entry name" value="AAA+_ATPase"/>
</dbReference>
<dbReference type="GO" id="GO:0003677">
    <property type="term" value="F:DNA binding"/>
    <property type="evidence" value="ECO:0007669"/>
    <property type="project" value="InterPro"/>
</dbReference>
<dbReference type="FunFam" id="3.40.50.300:FF:000137">
    <property type="entry name" value="Replication-associated recombination protein A"/>
    <property type="match status" value="1"/>
</dbReference>
<dbReference type="PANTHER" id="PTHR13779">
    <property type="entry name" value="WERNER HELICASE-INTERACTING PROTEIN 1 FAMILY MEMBER"/>
    <property type="match status" value="1"/>
</dbReference>
<evidence type="ECO:0000256" key="7">
    <source>
        <dbReference type="SAM" id="MobiDB-lite"/>
    </source>
</evidence>
<name>A0A0P1EUT7_9RHOB</name>
<dbReference type="InterPro" id="IPR051314">
    <property type="entry name" value="AAA_ATPase_RarA/MGS1/WRNIP1"/>
</dbReference>
<keyword evidence="4" id="KW-0235">DNA replication</keyword>
<dbReference type="GO" id="GO:0017116">
    <property type="term" value="F:single-stranded DNA helicase activity"/>
    <property type="evidence" value="ECO:0007669"/>
    <property type="project" value="TreeGrafter"/>
</dbReference>
<organism evidence="9 10">
    <name type="scientific">Ruegeria atlantica</name>
    <dbReference type="NCBI Taxonomy" id="81569"/>
    <lineage>
        <taxon>Bacteria</taxon>
        <taxon>Pseudomonadati</taxon>
        <taxon>Pseudomonadota</taxon>
        <taxon>Alphaproteobacteria</taxon>
        <taxon>Rhodobacterales</taxon>
        <taxon>Roseobacteraceae</taxon>
        <taxon>Ruegeria</taxon>
    </lineage>
</organism>
<dbReference type="InterPro" id="IPR021886">
    <property type="entry name" value="MgsA_C"/>
</dbReference>
<reference evidence="9 10" key="1">
    <citation type="submission" date="2015-09" db="EMBL/GenBank/DDBJ databases">
        <authorList>
            <consortium name="Swine Surveillance"/>
        </authorList>
    </citation>
    <scope>NUCLEOTIDE SEQUENCE [LARGE SCALE GENOMIC DNA]</scope>
    <source>
        <strain evidence="9 10">CECT 4292</strain>
    </source>
</reference>
<dbReference type="SMART" id="SM00382">
    <property type="entry name" value="AAA"/>
    <property type="match status" value="1"/>
</dbReference>
<evidence type="ECO:0000256" key="3">
    <source>
        <dbReference type="ARBA" id="ARBA00020776"/>
    </source>
</evidence>
<dbReference type="CDD" id="cd00009">
    <property type="entry name" value="AAA"/>
    <property type="match status" value="1"/>
</dbReference>
<feature type="region of interest" description="Disordered" evidence="7">
    <location>
        <begin position="1"/>
        <end position="21"/>
    </location>
</feature>
<dbReference type="GO" id="GO:0006261">
    <property type="term" value="P:DNA-templated DNA replication"/>
    <property type="evidence" value="ECO:0007669"/>
    <property type="project" value="TreeGrafter"/>
</dbReference>
<comment type="similarity">
    <text evidence="2">Belongs to the AAA ATPase family. RarA/MGS1/WRNIP1 subfamily.</text>
</comment>
<dbReference type="FunFam" id="1.20.272.10:FF:000001">
    <property type="entry name" value="Putative AAA family ATPase"/>
    <property type="match status" value="1"/>
</dbReference>
<dbReference type="Pfam" id="PF05496">
    <property type="entry name" value="RuvB_N"/>
    <property type="match status" value="1"/>
</dbReference>
<keyword evidence="6" id="KW-0067">ATP-binding</keyword>
<evidence type="ECO:0000256" key="1">
    <source>
        <dbReference type="ARBA" id="ARBA00002393"/>
    </source>
</evidence>
<proteinExistence type="inferred from homology"/>
<accession>A0A0P1EUT7</accession>
<dbReference type="Gene3D" id="3.40.50.300">
    <property type="entry name" value="P-loop containing nucleotide triphosphate hydrolases"/>
    <property type="match status" value="1"/>
</dbReference>
<dbReference type="CDD" id="cd18139">
    <property type="entry name" value="HLD_clamp_RarA"/>
    <property type="match status" value="1"/>
</dbReference>
<keyword evidence="5" id="KW-0547">Nucleotide-binding</keyword>
<dbReference type="PANTHER" id="PTHR13779:SF7">
    <property type="entry name" value="ATPASE WRNIP1"/>
    <property type="match status" value="1"/>
</dbReference>
<dbReference type="Gene3D" id="1.20.272.10">
    <property type="match status" value="1"/>
</dbReference>
<dbReference type="Pfam" id="PF12002">
    <property type="entry name" value="MgsA_C"/>
    <property type="match status" value="1"/>
</dbReference>
<comment type="function">
    <text evidence="1">DNA-dependent ATPase that plays important roles in cellular responses to stalled DNA replication processes.</text>
</comment>
<dbReference type="Gene3D" id="1.10.3710.10">
    <property type="entry name" value="DNA polymerase III clamp loader subunits, C-terminal domain"/>
    <property type="match status" value="1"/>
</dbReference>